<sequence length="67" mass="7381">MAMGEPQGEAHLGATLEPADDVGDWLGHSTKANERTAPFQGLEPNFQEPVRASSQWRRGPVRLWAKP</sequence>
<dbReference type="VEuPathDB" id="FungiDB:PAAG_07686"/>
<dbReference type="EMBL" id="KN294017">
    <property type="protein sequence ID" value="EEH37405.2"/>
    <property type="molecule type" value="Genomic_DNA"/>
</dbReference>
<dbReference type="GeneID" id="9093610"/>
<evidence type="ECO:0000313" key="3">
    <source>
        <dbReference type="Proteomes" id="UP000002059"/>
    </source>
</evidence>
<dbReference type="KEGG" id="pbl:PAAG_07686"/>
<accession>C1HAN2</accession>
<evidence type="ECO:0000256" key="1">
    <source>
        <dbReference type="SAM" id="MobiDB-lite"/>
    </source>
</evidence>
<keyword evidence="3" id="KW-1185">Reference proteome</keyword>
<protein>
    <submittedName>
        <fullName evidence="2">Uncharacterized protein</fullName>
    </submittedName>
</protein>
<dbReference type="AlphaFoldDB" id="C1HAN2"/>
<feature type="region of interest" description="Disordered" evidence="1">
    <location>
        <begin position="1"/>
        <end position="29"/>
    </location>
</feature>
<gene>
    <name evidence="2" type="ORF">PAAG_07686</name>
</gene>
<dbReference type="Proteomes" id="UP000002059">
    <property type="component" value="Partially assembled WGS sequence"/>
</dbReference>
<proteinExistence type="predicted"/>
<organism evidence="2 3">
    <name type="scientific">Paracoccidioides lutzii (strain ATCC MYA-826 / Pb01)</name>
    <name type="common">Paracoccidioides brasiliensis</name>
    <dbReference type="NCBI Taxonomy" id="502779"/>
    <lineage>
        <taxon>Eukaryota</taxon>
        <taxon>Fungi</taxon>
        <taxon>Dikarya</taxon>
        <taxon>Ascomycota</taxon>
        <taxon>Pezizomycotina</taxon>
        <taxon>Eurotiomycetes</taxon>
        <taxon>Eurotiomycetidae</taxon>
        <taxon>Onygenales</taxon>
        <taxon>Ajellomycetaceae</taxon>
        <taxon>Paracoccidioides</taxon>
    </lineage>
</organism>
<reference evidence="2 3" key="1">
    <citation type="journal article" date="2011" name="PLoS Genet.">
        <title>Comparative genomic analysis of human fungal pathogens causing paracoccidioidomycosis.</title>
        <authorList>
            <person name="Desjardins C.A."/>
            <person name="Champion M.D."/>
            <person name="Holder J.W."/>
            <person name="Muszewska A."/>
            <person name="Goldberg J."/>
            <person name="Bailao A.M."/>
            <person name="Brigido M.M."/>
            <person name="Ferreira M.E."/>
            <person name="Garcia A.M."/>
            <person name="Grynberg M."/>
            <person name="Gujja S."/>
            <person name="Heiman D.I."/>
            <person name="Henn M.R."/>
            <person name="Kodira C.D."/>
            <person name="Leon-Narvaez H."/>
            <person name="Longo L.V."/>
            <person name="Ma L.J."/>
            <person name="Malavazi I."/>
            <person name="Matsuo A.L."/>
            <person name="Morais F.V."/>
            <person name="Pereira M."/>
            <person name="Rodriguez-Brito S."/>
            <person name="Sakthikumar S."/>
            <person name="Salem-Izacc S.M."/>
            <person name="Sykes S.M."/>
            <person name="Teixeira M.M."/>
            <person name="Vallejo M.C."/>
            <person name="Walter M.E."/>
            <person name="Yandava C."/>
            <person name="Young S."/>
            <person name="Zeng Q."/>
            <person name="Zucker J."/>
            <person name="Felipe M.S."/>
            <person name="Goldman G.H."/>
            <person name="Haas B.J."/>
            <person name="McEwen J.G."/>
            <person name="Nino-Vega G."/>
            <person name="Puccia R."/>
            <person name="San-Blas G."/>
            <person name="Soares C.M."/>
            <person name="Birren B.W."/>
            <person name="Cuomo C.A."/>
        </authorList>
    </citation>
    <scope>NUCLEOTIDE SEQUENCE [LARGE SCALE GENOMIC DNA]</scope>
    <source>
        <strain evidence="3">ATCC MYA-826 / Pb01</strain>
    </source>
</reference>
<evidence type="ECO:0000313" key="2">
    <source>
        <dbReference type="EMBL" id="EEH37405.2"/>
    </source>
</evidence>
<dbReference type="HOGENOM" id="CLU_2813088_0_0_1"/>
<name>C1HAN2_PARBA</name>
<dbReference type="RefSeq" id="XP_015700779.1">
    <property type="nucleotide sequence ID" value="XM_015846296.1"/>
</dbReference>